<keyword evidence="1" id="KW-1133">Transmembrane helix</keyword>
<keyword evidence="1" id="KW-0812">Transmembrane</keyword>
<evidence type="ECO:0000256" key="1">
    <source>
        <dbReference type="SAM" id="Phobius"/>
    </source>
</evidence>
<keyword evidence="1" id="KW-0472">Membrane</keyword>
<gene>
    <name evidence="2" type="ORF">J3P46_19270</name>
</gene>
<protein>
    <submittedName>
        <fullName evidence="2">Metal-dependent hydrolase</fullName>
    </submittedName>
</protein>
<feature type="transmembrane region" description="Helical" evidence="1">
    <location>
        <begin position="70"/>
        <end position="86"/>
    </location>
</feature>
<dbReference type="RefSeq" id="WP_151096321.1">
    <property type="nucleotide sequence ID" value="NZ_CP071520.1"/>
</dbReference>
<reference evidence="2 3" key="1">
    <citation type="submission" date="2021-03" db="EMBL/GenBank/DDBJ databases">
        <title>Draft genome sequence of Janthinobacterium sp. strain PLB02 isolated from infected primmorphs (Lubomirskia baicalensis).</title>
        <authorList>
            <person name="Chernogor L.I."/>
            <person name="Belikov S.I."/>
            <person name="Petrushin I.S."/>
        </authorList>
    </citation>
    <scope>NUCLEOTIDE SEQUENCE [LARGE SCALE GENOMIC DNA]</scope>
    <source>
        <strain evidence="2 3">PLB02</strain>
    </source>
</reference>
<sequence length="200" mass="22532">MASNKAHHATGWAAGVIAAALVAHAGAGGPYQVLSMLAFVMGALGGTAPDWLEVAWWARTHRLWITHRTWTHWGLAWIALLVYTYMQLPHHLWAPPLFGFAAGGIMHLLADWPNPLGVPWIFRRHSLRWWKSGRHDIIVIIAAWLAATVVADHVFFDGIHLRRTLLAFDSLLHWSAGALQQAWANLQQWQLRWRLGDDAN</sequence>
<dbReference type="Proteomes" id="UP000662821">
    <property type="component" value="Chromosome"/>
</dbReference>
<name>A0AAJ4MPS2_9BURK</name>
<evidence type="ECO:0000313" key="3">
    <source>
        <dbReference type="Proteomes" id="UP000662821"/>
    </source>
</evidence>
<organism evidence="2 3">
    <name type="scientific">Janthinobacterium lividum</name>
    <dbReference type="NCBI Taxonomy" id="29581"/>
    <lineage>
        <taxon>Bacteria</taxon>
        <taxon>Pseudomonadati</taxon>
        <taxon>Pseudomonadota</taxon>
        <taxon>Betaproteobacteria</taxon>
        <taxon>Burkholderiales</taxon>
        <taxon>Oxalobacteraceae</taxon>
        <taxon>Janthinobacterium</taxon>
    </lineage>
</organism>
<dbReference type="EMBL" id="CP071520">
    <property type="protein sequence ID" value="QSX94843.1"/>
    <property type="molecule type" value="Genomic_DNA"/>
</dbReference>
<dbReference type="AlphaFoldDB" id="A0AAJ4MPS2"/>
<feature type="transmembrane region" description="Helical" evidence="1">
    <location>
        <begin position="92"/>
        <end position="116"/>
    </location>
</feature>
<keyword evidence="2" id="KW-0378">Hydrolase</keyword>
<evidence type="ECO:0000313" key="2">
    <source>
        <dbReference type="EMBL" id="QSX94843.1"/>
    </source>
</evidence>
<accession>A0AAJ4MPS2</accession>
<proteinExistence type="predicted"/>
<dbReference type="GO" id="GO:0016787">
    <property type="term" value="F:hydrolase activity"/>
    <property type="evidence" value="ECO:0007669"/>
    <property type="project" value="UniProtKB-KW"/>
</dbReference>
<feature type="transmembrane region" description="Helical" evidence="1">
    <location>
        <begin position="137"/>
        <end position="156"/>
    </location>
</feature>